<comment type="caution">
    <text evidence="2">The sequence shown here is derived from an EMBL/GenBank/DDBJ whole genome shotgun (WGS) entry which is preliminary data.</text>
</comment>
<gene>
    <name evidence="2" type="ORF">MENT_LOCUS40147</name>
</gene>
<evidence type="ECO:0000313" key="3">
    <source>
        <dbReference type="Proteomes" id="UP000580250"/>
    </source>
</evidence>
<dbReference type="Pfam" id="PF04801">
    <property type="entry name" value="RPC5"/>
    <property type="match status" value="1"/>
</dbReference>
<feature type="compositionally biased region" description="Polar residues" evidence="1">
    <location>
        <begin position="185"/>
        <end position="196"/>
    </location>
</feature>
<feature type="compositionally biased region" description="Low complexity" evidence="1">
    <location>
        <begin position="259"/>
        <end position="270"/>
    </location>
</feature>
<proteinExistence type="predicted"/>
<dbReference type="Proteomes" id="UP000580250">
    <property type="component" value="Unassembled WGS sequence"/>
</dbReference>
<evidence type="ECO:0000313" key="2">
    <source>
        <dbReference type="EMBL" id="CAD2187554.1"/>
    </source>
</evidence>
<dbReference type="EMBL" id="CAJEWN010000644">
    <property type="protein sequence ID" value="CAD2187554.1"/>
    <property type="molecule type" value="Genomic_DNA"/>
</dbReference>
<organism evidence="2 3">
    <name type="scientific">Meloidogyne enterolobii</name>
    <name type="common">Root-knot nematode worm</name>
    <name type="synonym">Meloidogyne mayaguensis</name>
    <dbReference type="NCBI Taxonomy" id="390850"/>
    <lineage>
        <taxon>Eukaryota</taxon>
        <taxon>Metazoa</taxon>
        <taxon>Ecdysozoa</taxon>
        <taxon>Nematoda</taxon>
        <taxon>Chromadorea</taxon>
        <taxon>Rhabditida</taxon>
        <taxon>Tylenchina</taxon>
        <taxon>Tylenchomorpha</taxon>
        <taxon>Tylenchoidea</taxon>
        <taxon>Meloidogynidae</taxon>
        <taxon>Meloidogyninae</taxon>
        <taxon>Meloidogyne</taxon>
    </lineage>
</organism>
<name>A0A6V7WKL4_MELEN</name>
<evidence type="ECO:0000256" key="1">
    <source>
        <dbReference type="SAM" id="MobiDB-lite"/>
    </source>
</evidence>
<dbReference type="InterPro" id="IPR006886">
    <property type="entry name" value="RNA_pol_III_Rpc5"/>
</dbReference>
<feature type="region of interest" description="Disordered" evidence="1">
    <location>
        <begin position="248"/>
        <end position="270"/>
    </location>
</feature>
<protein>
    <submittedName>
        <fullName evidence="2">Uncharacterized protein</fullName>
    </submittedName>
</protein>
<dbReference type="AlphaFoldDB" id="A0A6V7WKL4"/>
<sequence length="356" mass="40629">MNILFLFHNYTYDFYFFFIFLPQKIMPQKRQRQSSDKGKDTNVKVRRVIIDSDEEENETVAEQAPNDVTENIKQLNTNEIDEIVSEMDVYLLPVEGSRSFDSDDQSNGNIVSLNRLQFPQQHTNWLERIFNSEKCQAYYKAQVKHLRLRFGEEEQIFDESRGGIVSNSKGGSGGIADLLRPKSELNPSTSNTNVDGKSSGEVFMGEGFSQHEIISHAVGLFKEGKLFLLPVEKTYEMRRPLAGTIEKEASKAATQKEASSSQKISSASSGSNLAPLRVKYTRAENDVQRRRREQSSFYKQKLVEQDVWLPLSINKSKATEIYREEIDQIILKSGDKNECNSIEEQKDISSKSLLLI</sequence>
<reference evidence="2 3" key="1">
    <citation type="submission" date="2020-08" db="EMBL/GenBank/DDBJ databases">
        <authorList>
            <person name="Koutsovoulos G."/>
            <person name="Danchin GJ E."/>
        </authorList>
    </citation>
    <scope>NUCLEOTIDE SEQUENCE [LARGE SCALE GENOMIC DNA]</scope>
</reference>
<dbReference type="GO" id="GO:0006351">
    <property type="term" value="P:DNA-templated transcription"/>
    <property type="evidence" value="ECO:0007669"/>
    <property type="project" value="InterPro"/>
</dbReference>
<dbReference type="GO" id="GO:0005634">
    <property type="term" value="C:nucleus"/>
    <property type="evidence" value="ECO:0007669"/>
    <property type="project" value="InterPro"/>
</dbReference>
<feature type="region of interest" description="Disordered" evidence="1">
    <location>
        <begin position="175"/>
        <end position="197"/>
    </location>
</feature>
<accession>A0A6V7WKL4</accession>
<dbReference type="OrthoDB" id="340681at2759"/>